<dbReference type="InterPro" id="IPR003780">
    <property type="entry name" value="COX15/CtaA_fam"/>
</dbReference>
<name>A0A1H1U2M6_9MICO</name>
<keyword evidence="4" id="KW-0479">Metal-binding</keyword>
<comment type="pathway">
    <text evidence="11">Porphyrin-containing compound metabolism.</text>
</comment>
<proteinExistence type="predicted"/>
<sequence>MRSEVVTKKIRIAAWAMLIAQAGIILTGGIVRLTGSGLGCSDWPKCTPDSLVATSEMGIHGAIEFGNRLLAVALAILGVCIALMLWKGRKQRPDLFWLNIGLLAIVPVQAVVGGITVWTKLNPWVVAGHFLPSAVAVGVAAYFVRRTHDTGVRLDAKAPTPLPTLGWIILGLTAIIVVFGVLTTGAGPHSGSTISTRNNLDNIWITRLHAAPVWLLVVTTVSALVIARKKAQTAMVAPLTVLLVVEIAQAIIGYVQYFLGVPELLVALHMVGLSAAIAASVAVLDSAYPRSTDVHTDRSVSVVS</sequence>
<dbReference type="PANTHER" id="PTHR35457:SF1">
    <property type="entry name" value="HEME A SYNTHASE"/>
    <property type="match status" value="1"/>
</dbReference>
<evidence type="ECO:0000256" key="2">
    <source>
        <dbReference type="ARBA" id="ARBA00022475"/>
    </source>
</evidence>
<dbReference type="Proteomes" id="UP000199597">
    <property type="component" value="Chromosome I"/>
</dbReference>
<evidence type="ECO:0000256" key="8">
    <source>
        <dbReference type="ARBA" id="ARBA00023133"/>
    </source>
</evidence>
<dbReference type="PANTHER" id="PTHR35457">
    <property type="entry name" value="HEME A SYNTHASE"/>
    <property type="match status" value="1"/>
</dbReference>
<keyword evidence="9 12" id="KW-0472">Membrane</keyword>
<dbReference type="GO" id="GO:0016491">
    <property type="term" value="F:oxidoreductase activity"/>
    <property type="evidence" value="ECO:0007669"/>
    <property type="project" value="UniProtKB-KW"/>
</dbReference>
<dbReference type="InterPro" id="IPR050450">
    <property type="entry name" value="COX15/CtaA_HemeA_synthase"/>
</dbReference>
<feature type="transmembrane region" description="Helical" evidence="12">
    <location>
        <begin position="124"/>
        <end position="144"/>
    </location>
</feature>
<comment type="subcellular location">
    <subcellularLocation>
        <location evidence="1">Membrane</location>
        <topology evidence="1">Multi-pass membrane protein</topology>
    </subcellularLocation>
</comment>
<evidence type="ECO:0000256" key="5">
    <source>
        <dbReference type="ARBA" id="ARBA00022989"/>
    </source>
</evidence>
<evidence type="ECO:0000256" key="3">
    <source>
        <dbReference type="ARBA" id="ARBA00022692"/>
    </source>
</evidence>
<keyword evidence="3 12" id="KW-0812">Transmembrane</keyword>
<feature type="transmembrane region" description="Helical" evidence="12">
    <location>
        <begin position="95"/>
        <end position="118"/>
    </location>
</feature>
<protein>
    <submittedName>
        <fullName evidence="13">Cytochrome c oxidase assembly protein subunit 15</fullName>
    </submittedName>
</protein>
<keyword evidence="10" id="KW-1015">Disulfide bond</keyword>
<keyword evidence="7" id="KW-0408">Iron</keyword>
<feature type="transmembrane region" description="Helical" evidence="12">
    <location>
        <begin position="65"/>
        <end position="86"/>
    </location>
</feature>
<reference evidence="14" key="1">
    <citation type="submission" date="2016-10" db="EMBL/GenBank/DDBJ databases">
        <authorList>
            <person name="Varghese N."/>
            <person name="Submissions S."/>
        </authorList>
    </citation>
    <scope>NUCLEOTIDE SEQUENCE [LARGE SCALE GENOMIC DNA]</scope>
    <source>
        <strain evidence="14">DSM 23676</strain>
    </source>
</reference>
<keyword evidence="8" id="KW-0350">Heme biosynthesis</keyword>
<evidence type="ECO:0000256" key="7">
    <source>
        <dbReference type="ARBA" id="ARBA00023004"/>
    </source>
</evidence>
<feature type="transmembrane region" description="Helical" evidence="12">
    <location>
        <begin position="265"/>
        <end position="284"/>
    </location>
</feature>
<evidence type="ECO:0000256" key="1">
    <source>
        <dbReference type="ARBA" id="ARBA00004141"/>
    </source>
</evidence>
<dbReference type="Pfam" id="PF02628">
    <property type="entry name" value="COX15-CtaA"/>
    <property type="match status" value="1"/>
</dbReference>
<dbReference type="STRING" id="1136497.SAMN04489752_2216"/>
<feature type="transmembrane region" description="Helical" evidence="12">
    <location>
        <begin position="12"/>
        <end position="33"/>
    </location>
</feature>
<dbReference type="GO" id="GO:0046872">
    <property type="term" value="F:metal ion binding"/>
    <property type="evidence" value="ECO:0007669"/>
    <property type="project" value="UniProtKB-KW"/>
</dbReference>
<keyword evidence="14" id="KW-1185">Reference proteome</keyword>
<feature type="transmembrane region" description="Helical" evidence="12">
    <location>
        <begin position="204"/>
        <end position="227"/>
    </location>
</feature>
<keyword evidence="2" id="KW-1003">Cell membrane</keyword>
<evidence type="ECO:0000256" key="12">
    <source>
        <dbReference type="SAM" id="Phobius"/>
    </source>
</evidence>
<feature type="transmembrane region" description="Helical" evidence="12">
    <location>
        <begin position="165"/>
        <end position="184"/>
    </location>
</feature>
<evidence type="ECO:0000256" key="9">
    <source>
        <dbReference type="ARBA" id="ARBA00023136"/>
    </source>
</evidence>
<evidence type="ECO:0000256" key="11">
    <source>
        <dbReference type="ARBA" id="ARBA00023444"/>
    </source>
</evidence>
<dbReference type="EMBL" id="LT629766">
    <property type="protein sequence ID" value="SDS66591.1"/>
    <property type="molecule type" value="Genomic_DNA"/>
</dbReference>
<evidence type="ECO:0000256" key="10">
    <source>
        <dbReference type="ARBA" id="ARBA00023157"/>
    </source>
</evidence>
<dbReference type="GO" id="GO:0016020">
    <property type="term" value="C:membrane"/>
    <property type="evidence" value="ECO:0007669"/>
    <property type="project" value="UniProtKB-SubCell"/>
</dbReference>
<dbReference type="GO" id="GO:0006784">
    <property type="term" value="P:heme A biosynthetic process"/>
    <property type="evidence" value="ECO:0007669"/>
    <property type="project" value="InterPro"/>
</dbReference>
<gene>
    <name evidence="13" type="ORF">SAMN04489752_2216</name>
</gene>
<evidence type="ECO:0000256" key="6">
    <source>
        <dbReference type="ARBA" id="ARBA00023002"/>
    </source>
</evidence>
<evidence type="ECO:0000256" key="4">
    <source>
        <dbReference type="ARBA" id="ARBA00022723"/>
    </source>
</evidence>
<feature type="transmembrane region" description="Helical" evidence="12">
    <location>
        <begin position="239"/>
        <end position="259"/>
    </location>
</feature>
<evidence type="ECO:0000313" key="14">
    <source>
        <dbReference type="Proteomes" id="UP000199597"/>
    </source>
</evidence>
<evidence type="ECO:0000313" key="13">
    <source>
        <dbReference type="EMBL" id="SDS66591.1"/>
    </source>
</evidence>
<accession>A0A1H1U2M6</accession>
<dbReference type="OrthoDB" id="5241540at2"/>
<keyword evidence="6" id="KW-0560">Oxidoreductase</keyword>
<keyword evidence="5 12" id="KW-1133">Transmembrane helix</keyword>
<dbReference type="AlphaFoldDB" id="A0A1H1U2M6"/>
<organism evidence="13 14">
    <name type="scientific">Brevibacterium siliguriense</name>
    <dbReference type="NCBI Taxonomy" id="1136497"/>
    <lineage>
        <taxon>Bacteria</taxon>
        <taxon>Bacillati</taxon>
        <taxon>Actinomycetota</taxon>
        <taxon>Actinomycetes</taxon>
        <taxon>Micrococcales</taxon>
        <taxon>Brevibacteriaceae</taxon>
        <taxon>Brevibacterium</taxon>
    </lineage>
</organism>